<gene>
    <name evidence="6" type="ORF">HAND00432_LOCUS4525</name>
    <name evidence="5" type="ORF">HAND1043_LOCUS20736</name>
</gene>
<dbReference type="PANTHER" id="PTHR47822">
    <property type="entry name" value="CARBOHYDRATE BINDING DOMAIN CONTAINING PROTEIN"/>
    <property type="match status" value="1"/>
</dbReference>
<dbReference type="Gene3D" id="2.130.10.10">
    <property type="entry name" value="YVTN repeat-like/Quinoprotein amine dehydrogenase"/>
    <property type="match status" value="2"/>
</dbReference>
<dbReference type="SUPFAM" id="SSF50978">
    <property type="entry name" value="WD40 repeat-like"/>
    <property type="match status" value="1"/>
</dbReference>
<reference evidence="5" key="1">
    <citation type="submission" date="2021-01" db="EMBL/GenBank/DDBJ databases">
        <authorList>
            <person name="Corre E."/>
            <person name="Pelletier E."/>
            <person name="Niang G."/>
            <person name="Scheremetjew M."/>
            <person name="Finn R."/>
            <person name="Kale V."/>
            <person name="Holt S."/>
            <person name="Cochrane G."/>
            <person name="Meng A."/>
            <person name="Brown T."/>
            <person name="Cohen L."/>
        </authorList>
    </citation>
    <scope>NUCLEOTIDE SEQUENCE</scope>
    <source>
        <strain evidence="5">CCMP441</strain>
        <strain evidence="6">CCMP644</strain>
    </source>
</reference>
<dbReference type="PROSITE" id="PS00678">
    <property type="entry name" value="WD_REPEATS_1"/>
    <property type="match status" value="1"/>
</dbReference>
<feature type="region of interest" description="Disordered" evidence="4">
    <location>
        <begin position="30"/>
        <end position="68"/>
    </location>
</feature>
<dbReference type="PROSITE" id="PS50082">
    <property type="entry name" value="WD_REPEATS_2"/>
    <property type="match status" value="2"/>
</dbReference>
<dbReference type="AlphaFoldDB" id="A0A6U2GU80"/>
<dbReference type="EMBL" id="HBFK01034201">
    <property type="protein sequence ID" value="CAD8754229.1"/>
    <property type="molecule type" value="Transcribed_RNA"/>
</dbReference>
<dbReference type="Pfam" id="PF00400">
    <property type="entry name" value="WD40"/>
    <property type="match status" value="4"/>
</dbReference>
<evidence type="ECO:0000256" key="4">
    <source>
        <dbReference type="SAM" id="MobiDB-lite"/>
    </source>
</evidence>
<dbReference type="SMART" id="SM00320">
    <property type="entry name" value="WD40"/>
    <property type="match status" value="6"/>
</dbReference>
<name>A0A6U2GU80_HEMAN</name>
<protein>
    <submittedName>
        <fullName evidence="5">Uncharacterized protein</fullName>
    </submittedName>
</protein>
<keyword evidence="1 3" id="KW-0853">WD repeat</keyword>
<evidence type="ECO:0000256" key="2">
    <source>
        <dbReference type="ARBA" id="ARBA00022737"/>
    </source>
</evidence>
<dbReference type="InterPro" id="IPR001680">
    <property type="entry name" value="WD40_rpt"/>
</dbReference>
<feature type="compositionally biased region" description="Low complexity" evidence="4">
    <location>
        <begin position="47"/>
        <end position="56"/>
    </location>
</feature>
<feature type="repeat" description="WD" evidence="3">
    <location>
        <begin position="180"/>
        <end position="221"/>
    </location>
</feature>
<dbReference type="InterPro" id="IPR036322">
    <property type="entry name" value="WD40_repeat_dom_sf"/>
</dbReference>
<evidence type="ECO:0000256" key="3">
    <source>
        <dbReference type="PROSITE-ProRule" id="PRU00221"/>
    </source>
</evidence>
<keyword evidence="2" id="KW-0677">Repeat</keyword>
<dbReference type="PANTHER" id="PTHR47822:SF2">
    <property type="entry name" value="F-BOX AND WD-40 DOMAIN PROTEIN 7"/>
    <property type="match status" value="1"/>
</dbReference>
<evidence type="ECO:0000313" key="5">
    <source>
        <dbReference type="EMBL" id="CAD8754229.1"/>
    </source>
</evidence>
<dbReference type="InterPro" id="IPR019775">
    <property type="entry name" value="WD40_repeat_CS"/>
</dbReference>
<dbReference type="InterPro" id="IPR015943">
    <property type="entry name" value="WD40/YVTN_repeat-like_dom_sf"/>
</dbReference>
<dbReference type="CDD" id="cd00200">
    <property type="entry name" value="WD40"/>
    <property type="match status" value="1"/>
</dbReference>
<proteinExistence type="predicted"/>
<evidence type="ECO:0000256" key="1">
    <source>
        <dbReference type="ARBA" id="ARBA00022574"/>
    </source>
</evidence>
<sequence length="401" mass="43838">MAGEEPMATEAGGADAIMVDPGTEAQLAFAKNLGPSANHTLNPPAPDTSTATSATNDVRRENEPAPNVSFKQFTPELTLGEMITDPDITGHEVFCTRYSPDGMWVAAACGDGDIKIYSSATGTMQYQLKPQGDKESAPTCCVRFRPNTASSRTKNVLLSVCANGTVRHWHMTSMKCLHTIVEEDNQVYALDYRPDGLKFATAGQDYQVRIYDEATKTLQSTLSGGYGRTKAGHSNRVFSLKYSVDDPNLILSGGWDNTIQIWDVRQDVPVRSCFGPHITGDAVDLKGHEILSGSWRPEKQLQVWDLRTTQHVRDYTWTSPAHQEHCMLYAAQYSKDLSGKHIVAGGSGSNEARVFERESGKLLGTLRGMYHGVYSTDFHPTAPQVAVASGDGAVRLVNYLQ</sequence>
<feature type="repeat" description="WD" evidence="3">
    <location>
        <begin position="230"/>
        <end position="272"/>
    </location>
</feature>
<dbReference type="PROSITE" id="PS50294">
    <property type="entry name" value="WD_REPEATS_REGION"/>
    <property type="match status" value="1"/>
</dbReference>
<evidence type="ECO:0000313" key="6">
    <source>
        <dbReference type="EMBL" id="CAD8950006.1"/>
    </source>
</evidence>
<dbReference type="EMBL" id="HBFX01007507">
    <property type="protein sequence ID" value="CAD8950006.1"/>
    <property type="molecule type" value="Transcribed_RNA"/>
</dbReference>
<accession>A0A6U2GU80</accession>
<organism evidence="5">
    <name type="scientific">Hemiselmis andersenii</name>
    <name type="common">Cryptophyte alga</name>
    <dbReference type="NCBI Taxonomy" id="464988"/>
    <lineage>
        <taxon>Eukaryota</taxon>
        <taxon>Cryptophyceae</taxon>
        <taxon>Cryptomonadales</taxon>
        <taxon>Hemiselmidaceae</taxon>
        <taxon>Hemiselmis</taxon>
    </lineage>
</organism>